<dbReference type="GO" id="GO:0016616">
    <property type="term" value="F:oxidoreductase activity, acting on the CH-OH group of donors, NAD or NADP as acceptor"/>
    <property type="evidence" value="ECO:0007669"/>
    <property type="project" value="TreeGrafter"/>
</dbReference>
<reference evidence="4 5" key="1">
    <citation type="journal article" date="2020" name="Microbiol. Resour. Announc.">
        <title>Draft Genome Sequence of a Cladosporium Species Isolated from the Mesophotic Ascidian Didemnum maculosum.</title>
        <authorList>
            <person name="Gioti A."/>
            <person name="Siaperas R."/>
            <person name="Nikolaivits E."/>
            <person name="Le Goff G."/>
            <person name="Ouazzani J."/>
            <person name="Kotoulas G."/>
            <person name="Topakas E."/>
        </authorList>
    </citation>
    <scope>NUCLEOTIDE SEQUENCE [LARGE SCALE GENOMIC DNA]</scope>
    <source>
        <strain evidence="4 5">TM138-S3</strain>
    </source>
</reference>
<comment type="caution">
    <text evidence="4">The sequence shown here is derived from an EMBL/GenBank/DDBJ whole genome shotgun (WGS) entry which is preliminary data.</text>
</comment>
<dbReference type="PANTHER" id="PTHR44229:SF4">
    <property type="entry name" value="15-HYDROXYPROSTAGLANDIN DEHYDROGENASE [NAD(+)]"/>
    <property type="match status" value="1"/>
</dbReference>
<evidence type="ECO:0008006" key="6">
    <source>
        <dbReference type="Google" id="ProtNLM"/>
    </source>
</evidence>
<comment type="similarity">
    <text evidence="1">Belongs to the short-chain dehydrogenases/reductases (SDR) family.</text>
</comment>
<dbReference type="InterPro" id="IPR020904">
    <property type="entry name" value="Sc_DH/Rdtase_CS"/>
</dbReference>
<dbReference type="InterPro" id="IPR036291">
    <property type="entry name" value="NAD(P)-bd_dom_sf"/>
</dbReference>
<evidence type="ECO:0000256" key="2">
    <source>
        <dbReference type="ARBA" id="ARBA00022857"/>
    </source>
</evidence>
<evidence type="ECO:0000256" key="3">
    <source>
        <dbReference type="ARBA" id="ARBA00023002"/>
    </source>
</evidence>
<evidence type="ECO:0000256" key="1">
    <source>
        <dbReference type="ARBA" id="ARBA00006484"/>
    </source>
</evidence>
<dbReference type="PROSITE" id="PS00061">
    <property type="entry name" value="ADH_SHORT"/>
    <property type="match status" value="1"/>
</dbReference>
<dbReference type="Proteomes" id="UP000803884">
    <property type="component" value="Unassembled WGS sequence"/>
</dbReference>
<gene>
    <name evidence="4" type="ORF">WHR41_02650</name>
</gene>
<keyword evidence="2" id="KW-0521">NADP</keyword>
<evidence type="ECO:0000313" key="4">
    <source>
        <dbReference type="EMBL" id="KAL1588715.1"/>
    </source>
</evidence>
<keyword evidence="3" id="KW-0560">Oxidoreductase</keyword>
<dbReference type="SUPFAM" id="SSF51735">
    <property type="entry name" value="NAD(P)-binding Rossmann-fold domains"/>
    <property type="match status" value="1"/>
</dbReference>
<accession>A0AB34KZK1</accession>
<dbReference type="PANTHER" id="PTHR44229">
    <property type="entry name" value="15-HYDROXYPROSTAGLANDIN DEHYDROGENASE [NAD(+)]"/>
    <property type="match status" value="1"/>
</dbReference>
<dbReference type="AlphaFoldDB" id="A0AB34KZK1"/>
<dbReference type="GO" id="GO:0005737">
    <property type="term" value="C:cytoplasm"/>
    <property type="evidence" value="ECO:0007669"/>
    <property type="project" value="TreeGrafter"/>
</dbReference>
<dbReference type="InterPro" id="IPR002347">
    <property type="entry name" value="SDR_fam"/>
</dbReference>
<dbReference type="Pfam" id="PF00106">
    <property type="entry name" value="adh_short"/>
    <property type="match status" value="1"/>
</dbReference>
<dbReference type="PRINTS" id="PR00081">
    <property type="entry name" value="GDHRDH"/>
</dbReference>
<evidence type="ECO:0000313" key="5">
    <source>
        <dbReference type="Proteomes" id="UP000803884"/>
    </source>
</evidence>
<dbReference type="GeneID" id="96004094"/>
<dbReference type="RefSeq" id="XP_069231820.1">
    <property type="nucleotide sequence ID" value="XM_069371256.1"/>
</dbReference>
<dbReference type="EMBL" id="JAAQHG020000006">
    <property type="protein sequence ID" value="KAL1588715.1"/>
    <property type="molecule type" value="Genomic_DNA"/>
</dbReference>
<proteinExistence type="inferred from homology"/>
<protein>
    <recommendedName>
        <fullName evidence="6">NAD(P)-binding protein</fullName>
    </recommendedName>
</protein>
<organism evidence="4 5">
    <name type="scientific">Cladosporium halotolerans</name>
    <dbReference type="NCBI Taxonomy" id="1052096"/>
    <lineage>
        <taxon>Eukaryota</taxon>
        <taxon>Fungi</taxon>
        <taxon>Dikarya</taxon>
        <taxon>Ascomycota</taxon>
        <taxon>Pezizomycotina</taxon>
        <taxon>Dothideomycetes</taxon>
        <taxon>Dothideomycetidae</taxon>
        <taxon>Cladosporiales</taxon>
        <taxon>Cladosporiaceae</taxon>
        <taxon>Cladosporium</taxon>
    </lineage>
</organism>
<sequence>MSVPPETPDGHTSLLGTKSIDFSKPLDLSVLKDKVAIVTGGASGIGLGIVKALAEAGAWVAICDCNEAPGKKVEGELISEGHKVKFILTDVTSWDSQLAAFKAVLDWTSSRLDIVIPNAGVRGGLSKQSFTDLSPSEDPPKPPTLALEVNLVGVYYSAILAIHYFNALSASRGAQDTFKPQLCFISSLAGYGDLPWSVDYGAAKWGVRGMWRDLRGKRGVNGLGGIQANLIAPTYIRTAMTADFVQAAEGAGIKVGEVEDVVAGVLRAVADGEVDARAIGILSGQGNAGSMNFDLEDDPVNHDGGKALLEAVQAGKLGPVF</sequence>
<keyword evidence="5" id="KW-1185">Reference proteome</keyword>
<dbReference type="Gene3D" id="3.40.50.720">
    <property type="entry name" value="NAD(P)-binding Rossmann-like Domain"/>
    <property type="match status" value="1"/>
</dbReference>
<name>A0AB34KZK1_9PEZI</name>